<sequence length="216" mass="23870">MRKKLLCLTCLLVLAGCENTPIKKAEPQAAVVTTPIESPLDREIKSLLEKGISMSERKRQVSAIEAAFTRRTTPQRARQLAALCFTKTLSTPFMPFDLAEIALAETGGSRLSAVAVSSKGAVGVWQLMPQRARSHGYTPQDMENDEKCAEAAVRELFTKLEVAAGNLERAKKLYCGQGPQANAYLRKIRHVRQEMLAELEHQTERLAMEESGTKTP</sequence>
<evidence type="ECO:0000313" key="3">
    <source>
        <dbReference type="Proteomes" id="UP000420562"/>
    </source>
</evidence>
<evidence type="ECO:0000259" key="1">
    <source>
        <dbReference type="Pfam" id="PF01464"/>
    </source>
</evidence>
<dbReference type="PROSITE" id="PS51257">
    <property type="entry name" value="PROKAR_LIPOPROTEIN"/>
    <property type="match status" value="1"/>
</dbReference>
<protein>
    <submittedName>
        <fullName evidence="2">Lytic transglycosylase domain-containing protein</fullName>
    </submittedName>
</protein>
<comment type="caution">
    <text evidence="2">The sequence shown here is derived from an EMBL/GenBank/DDBJ whole genome shotgun (WGS) entry which is preliminary data.</text>
</comment>
<proteinExistence type="predicted"/>
<name>A0A7J4ZS15_9BACT</name>
<feature type="domain" description="Transglycosylase SLT" evidence="1">
    <location>
        <begin position="101"/>
        <end position="170"/>
    </location>
</feature>
<reference evidence="2 3" key="1">
    <citation type="submission" date="2019-09" db="EMBL/GenBank/DDBJ databases">
        <title>Geobacter sp. Red96, a novel strain isolated from paddy soil.</title>
        <authorList>
            <person name="Xu Z."/>
            <person name="Masuda Y."/>
            <person name="Itoh H."/>
            <person name="Senoo K."/>
        </authorList>
    </citation>
    <scope>NUCLEOTIDE SEQUENCE [LARGE SCALE GENOMIC DNA]</scope>
    <source>
        <strain evidence="2 3">Red96</strain>
    </source>
</reference>
<dbReference type="EMBL" id="VZQZ01000004">
    <property type="protein sequence ID" value="KAB0665765.1"/>
    <property type="molecule type" value="Genomic_DNA"/>
</dbReference>
<evidence type="ECO:0000313" key="2">
    <source>
        <dbReference type="EMBL" id="KAB0665765.1"/>
    </source>
</evidence>
<dbReference type="AlphaFoldDB" id="A0A7J4ZS15"/>
<organism evidence="2 3">
    <name type="scientific">Oryzomonas japonica</name>
    <dbReference type="NCBI Taxonomy" id="2603858"/>
    <lineage>
        <taxon>Bacteria</taxon>
        <taxon>Pseudomonadati</taxon>
        <taxon>Thermodesulfobacteriota</taxon>
        <taxon>Desulfuromonadia</taxon>
        <taxon>Geobacterales</taxon>
        <taxon>Geobacteraceae</taxon>
        <taxon>Oryzomonas</taxon>
    </lineage>
</organism>
<keyword evidence="3" id="KW-1185">Reference proteome</keyword>
<dbReference type="Gene3D" id="1.10.530.10">
    <property type="match status" value="1"/>
</dbReference>
<dbReference type="InterPro" id="IPR023346">
    <property type="entry name" value="Lysozyme-like_dom_sf"/>
</dbReference>
<dbReference type="SUPFAM" id="SSF53955">
    <property type="entry name" value="Lysozyme-like"/>
    <property type="match status" value="1"/>
</dbReference>
<dbReference type="InterPro" id="IPR008258">
    <property type="entry name" value="Transglycosylase_SLT_dom_1"/>
</dbReference>
<dbReference type="Proteomes" id="UP000420562">
    <property type="component" value="Unassembled WGS sequence"/>
</dbReference>
<gene>
    <name evidence="2" type="ORF">F6V25_08605</name>
</gene>
<dbReference type="Pfam" id="PF01464">
    <property type="entry name" value="SLT"/>
    <property type="match status" value="1"/>
</dbReference>
<accession>A0A7J4ZS15</accession>
<dbReference type="RefSeq" id="WP_151128199.1">
    <property type="nucleotide sequence ID" value="NZ_VZQZ01000004.1"/>
</dbReference>